<proteinExistence type="predicted"/>
<dbReference type="Pfam" id="PF12796">
    <property type="entry name" value="Ank_2"/>
    <property type="match status" value="2"/>
</dbReference>
<evidence type="ECO:0000259" key="3">
    <source>
        <dbReference type="Pfam" id="PF13962"/>
    </source>
</evidence>
<accession>A0A833Y7X2</accession>
<dbReference type="PROSITE" id="PS50088">
    <property type="entry name" value="ANK_REPEAT"/>
    <property type="match status" value="1"/>
</dbReference>
<dbReference type="InterPro" id="IPR036770">
    <property type="entry name" value="Ankyrin_rpt-contain_sf"/>
</dbReference>
<evidence type="ECO:0000313" key="5">
    <source>
        <dbReference type="Proteomes" id="UP000619265"/>
    </source>
</evidence>
<evidence type="ECO:0000256" key="2">
    <source>
        <dbReference type="SAM" id="Phobius"/>
    </source>
</evidence>
<comment type="caution">
    <text evidence="4">The sequence shown here is derived from an EMBL/GenBank/DDBJ whole genome shotgun (WGS) entry which is preliminary data.</text>
</comment>
<keyword evidence="1" id="KW-0040">ANK repeat</keyword>
<evidence type="ECO:0000256" key="1">
    <source>
        <dbReference type="PROSITE-ProRule" id="PRU00023"/>
    </source>
</evidence>
<dbReference type="Pfam" id="PF13962">
    <property type="entry name" value="PGG"/>
    <property type="match status" value="1"/>
</dbReference>
<name>A0A833Y7X2_JUGRE</name>
<dbReference type="Gramene" id="Jr02_11640_p1">
    <property type="protein sequence ID" value="cds.Jr02_11640_p1"/>
    <property type="gene ID" value="Jr02_11640"/>
</dbReference>
<dbReference type="AlphaFoldDB" id="A0A833Y7X2"/>
<dbReference type="Proteomes" id="UP000619265">
    <property type="component" value="Unassembled WGS sequence"/>
</dbReference>
<dbReference type="PANTHER" id="PTHR24128">
    <property type="entry name" value="HOMEOBOX PROTEIN WARIAI"/>
    <property type="match status" value="1"/>
</dbReference>
<keyword evidence="2" id="KW-0812">Transmembrane</keyword>
<reference evidence="4" key="2">
    <citation type="submission" date="2020-03" db="EMBL/GenBank/DDBJ databases">
        <title>Walnut 2.0.</title>
        <authorList>
            <person name="Marrano A."/>
            <person name="Britton M."/>
            <person name="Zimin A.V."/>
            <person name="Zaini P.A."/>
            <person name="Workman R."/>
            <person name="Puiu D."/>
            <person name="Bianco L."/>
            <person name="Allen B.J."/>
            <person name="Troggio M."/>
            <person name="Leslie C.A."/>
            <person name="Timp W."/>
            <person name="Dendekar A."/>
            <person name="Salzberg S.L."/>
            <person name="Neale D.B."/>
        </authorList>
    </citation>
    <scope>NUCLEOTIDE SEQUENCE</scope>
    <source>
        <tissue evidence="4">Leaves</tissue>
    </source>
</reference>
<evidence type="ECO:0000313" key="4">
    <source>
        <dbReference type="EMBL" id="KAF5477634.1"/>
    </source>
</evidence>
<feature type="transmembrane region" description="Helical" evidence="2">
    <location>
        <begin position="404"/>
        <end position="425"/>
    </location>
</feature>
<sequence>MFVLSAITPFGMDPSHSTILSDAAQHGNILALYLAIKTDPEVLDKIDKIPFAETPLHTAASVGQTEFAMEIMMLKPSFARKLNEDGFTPMHLALQFKQTKLVLRLLDVDKDLVRVQGRGGVSPFHYAAEIGEEDLLVEFLKACPKSIEDVTNRKETALHIALKNKQFDAFMLLVGWLRRSWFIHAAWMEKNLLNWPDDDGNTPLHLAVSTNDAEVVRRFVHCISVDKNKKNSAEKTALQILEDEMHETNYKETVMKMIHRSMKCQSLFQFLFPSPSPLEVPQLKEFLRSRFSIHENYYIFMFRQNMDVSNDTRNMLLVVATLVVTVTYQAALSPPGGVWQDDFNAETGTGRAGELLLVSPPSHHAGSVIMSTSKSYLFFTLNNLTFFITNMTIIFLLPLGFTRFLVILPLWALTSCYCASTHTIFPTVSSFNYLLLLLLASLFFVFSNYHWFRKLRNLIRAFRPIAQNLDPKFTWGWF</sequence>
<gene>
    <name evidence="4" type="ORF">F2P56_004254</name>
</gene>
<keyword evidence="2" id="KW-0472">Membrane</keyword>
<feature type="repeat" description="ANK" evidence="1">
    <location>
        <begin position="199"/>
        <end position="220"/>
    </location>
</feature>
<organism evidence="4 5">
    <name type="scientific">Juglans regia</name>
    <name type="common">English walnut</name>
    <dbReference type="NCBI Taxonomy" id="51240"/>
    <lineage>
        <taxon>Eukaryota</taxon>
        <taxon>Viridiplantae</taxon>
        <taxon>Streptophyta</taxon>
        <taxon>Embryophyta</taxon>
        <taxon>Tracheophyta</taxon>
        <taxon>Spermatophyta</taxon>
        <taxon>Magnoliopsida</taxon>
        <taxon>eudicotyledons</taxon>
        <taxon>Gunneridae</taxon>
        <taxon>Pentapetalae</taxon>
        <taxon>rosids</taxon>
        <taxon>fabids</taxon>
        <taxon>Fagales</taxon>
        <taxon>Juglandaceae</taxon>
        <taxon>Juglans</taxon>
    </lineage>
</organism>
<dbReference type="InterPro" id="IPR026961">
    <property type="entry name" value="PGG_dom"/>
</dbReference>
<dbReference type="SMART" id="SM00248">
    <property type="entry name" value="ANK"/>
    <property type="match status" value="5"/>
</dbReference>
<reference evidence="4" key="1">
    <citation type="submission" date="2015-10" db="EMBL/GenBank/DDBJ databases">
        <authorList>
            <person name="Martinez-Garcia P.J."/>
            <person name="Crepeau M.W."/>
            <person name="Puiu D."/>
            <person name="Gonzalez-Ibeas D."/>
            <person name="Whalen J."/>
            <person name="Stevens K."/>
            <person name="Paul R."/>
            <person name="Butterfield T."/>
            <person name="Britton M."/>
            <person name="Reagan R."/>
            <person name="Chakraborty S."/>
            <person name="Walawage S.L."/>
            <person name="Vasquez-Gross H.A."/>
            <person name="Cardeno C."/>
            <person name="Famula R."/>
            <person name="Pratt K."/>
            <person name="Kuruganti S."/>
            <person name="Aradhya M.K."/>
            <person name="Leslie C.A."/>
            <person name="Dandekar A.M."/>
            <person name="Salzberg S.L."/>
            <person name="Wegrzyn J.L."/>
            <person name="Langley C.H."/>
            <person name="Neale D.B."/>
        </authorList>
    </citation>
    <scope>NUCLEOTIDE SEQUENCE</scope>
    <source>
        <tissue evidence="4">Leaves</tissue>
    </source>
</reference>
<dbReference type="InterPro" id="IPR002110">
    <property type="entry name" value="Ankyrin_rpt"/>
</dbReference>
<feature type="domain" description="PGG" evidence="3">
    <location>
        <begin position="310"/>
        <end position="398"/>
    </location>
</feature>
<dbReference type="SUPFAM" id="SSF48403">
    <property type="entry name" value="Ankyrin repeat"/>
    <property type="match status" value="1"/>
</dbReference>
<protein>
    <recommendedName>
        <fullName evidence="3">PGG domain-containing protein</fullName>
    </recommendedName>
</protein>
<dbReference type="PANTHER" id="PTHR24128:SF24">
    <property type="entry name" value="ANKYRIN REPEAT PROTEIN"/>
    <property type="match status" value="1"/>
</dbReference>
<dbReference type="Gene3D" id="1.25.40.20">
    <property type="entry name" value="Ankyrin repeat-containing domain"/>
    <property type="match status" value="1"/>
</dbReference>
<feature type="transmembrane region" description="Helical" evidence="2">
    <location>
        <begin position="376"/>
        <end position="397"/>
    </location>
</feature>
<dbReference type="PROSITE" id="PS50297">
    <property type="entry name" value="ANK_REP_REGION"/>
    <property type="match status" value="1"/>
</dbReference>
<feature type="transmembrane region" description="Helical" evidence="2">
    <location>
        <begin position="431"/>
        <end position="452"/>
    </location>
</feature>
<dbReference type="EMBL" id="LIHL02000002">
    <property type="protein sequence ID" value="KAF5477634.1"/>
    <property type="molecule type" value="Genomic_DNA"/>
</dbReference>
<keyword evidence="2" id="KW-1133">Transmembrane helix</keyword>